<organism evidence="1 2">
    <name type="scientific">Podospora australis</name>
    <dbReference type="NCBI Taxonomy" id="1536484"/>
    <lineage>
        <taxon>Eukaryota</taxon>
        <taxon>Fungi</taxon>
        <taxon>Dikarya</taxon>
        <taxon>Ascomycota</taxon>
        <taxon>Pezizomycotina</taxon>
        <taxon>Sordariomycetes</taxon>
        <taxon>Sordariomycetidae</taxon>
        <taxon>Sordariales</taxon>
        <taxon>Podosporaceae</taxon>
        <taxon>Podospora</taxon>
    </lineage>
</organism>
<evidence type="ECO:0000313" key="2">
    <source>
        <dbReference type="Proteomes" id="UP001302126"/>
    </source>
</evidence>
<protein>
    <submittedName>
        <fullName evidence="1">Uncharacterized protein</fullName>
    </submittedName>
</protein>
<name>A0AAN7AE30_9PEZI</name>
<keyword evidence="2" id="KW-1185">Reference proteome</keyword>
<gene>
    <name evidence="1" type="ORF">QBC35DRAFT_83970</name>
</gene>
<dbReference type="EMBL" id="MU864523">
    <property type="protein sequence ID" value="KAK4183803.1"/>
    <property type="molecule type" value="Genomic_DNA"/>
</dbReference>
<dbReference type="Proteomes" id="UP001302126">
    <property type="component" value="Unassembled WGS sequence"/>
</dbReference>
<comment type="caution">
    <text evidence="1">The sequence shown here is derived from an EMBL/GenBank/DDBJ whole genome shotgun (WGS) entry which is preliminary data.</text>
</comment>
<sequence length="231" mass="26247">MGLYDLARYYCVQTNLLIWFESMVFGDSIDNLQRGGSFFRSNPSLLSFCSPVSQREDCCDCTDIQAEQEHSRFVCKEYQGHSLVEVVGWDGSRGSYCRGSLPWFKEMHGIIRTWLHQDGIRSSSPPSHGLKSNAIVAVLSRSNSEINIHGTPLHYMVKCRPVAMQEGIRMCQDRRRMDGWVDHETLTAGIWGQPPSNIKIQLPIRFNPIGSLRYLGLISEAPYLAKLPTYI</sequence>
<proteinExistence type="predicted"/>
<evidence type="ECO:0000313" key="1">
    <source>
        <dbReference type="EMBL" id="KAK4183803.1"/>
    </source>
</evidence>
<dbReference type="AlphaFoldDB" id="A0AAN7AE30"/>
<reference evidence="1" key="1">
    <citation type="journal article" date="2023" name="Mol. Phylogenet. Evol.">
        <title>Genome-scale phylogeny and comparative genomics of the fungal order Sordariales.</title>
        <authorList>
            <person name="Hensen N."/>
            <person name="Bonometti L."/>
            <person name="Westerberg I."/>
            <person name="Brannstrom I.O."/>
            <person name="Guillou S."/>
            <person name="Cros-Aarteil S."/>
            <person name="Calhoun S."/>
            <person name="Haridas S."/>
            <person name="Kuo A."/>
            <person name="Mondo S."/>
            <person name="Pangilinan J."/>
            <person name="Riley R."/>
            <person name="LaButti K."/>
            <person name="Andreopoulos B."/>
            <person name="Lipzen A."/>
            <person name="Chen C."/>
            <person name="Yan M."/>
            <person name="Daum C."/>
            <person name="Ng V."/>
            <person name="Clum A."/>
            <person name="Steindorff A."/>
            <person name="Ohm R.A."/>
            <person name="Martin F."/>
            <person name="Silar P."/>
            <person name="Natvig D.O."/>
            <person name="Lalanne C."/>
            <person name="Gautier V."/>
            <person name="Ament-Velasquez S.L."/>
            <person name="Kruys A."/>
            <person name="Hutchinson M.I."/>
            <person name="Powell A.J."/>
            <person name="Barry K."/>
            <person name="Miller A.N."/>
            <person name="Grigoriev I.V."/>
            <person name="Debuchy R."/>
            <person name="Gladieux P."/>
            <person name="Hiltunen Thoren M."/>
            <person name="Johannesson H."/>
        </authorList>
    </citation>
    <scope>NUCLEOTIDE SEQUENCE</scope>
    <source>
        <strain evidence="1">PSN309</strain>
    </source>
</reference>
<reference evidence="1" key="2">
    <citation type="submission" date="2023-05" db="EMBL/GenBank/DDBJ databases">
        <authorList>
            <consortium name="Lawrence Berkeley National Laboratory"/>
            <person name="Steindorff A."/>
            <person name="Hensen N."/>
            <person name="Bonometti L."/>
            <person name="Westerberg I."/>
            <person name="Brannstrom I.O."/>
            <person name="Guillou S."/>
            <person name="Cros-Aarteil S."/>
            <person name="Calhoun S."/>
            <person name="Haridas S."/>
            <person name="Kuo A."/>
            <person name="Mondo S."/>
            <person name="Pangilinan J."/>
            <person name="Riley R."/>
            <person name="Labutti K."/>
            <person name="Andreopoulos B."/>
            <person name="Lipzen A."/>
            <person name="Chen C."/>
            <person name="Yanf M."/>
            <person name="Daum C."/>
            <person name="Ng V."/>
            <person name="Clum A."/>
            <person name="Ohm R."/>
            <person name="Martin F."/>
            <person name="Silar P."/>
            <person name="Natvig D."/>
            <person name="Lalanne C."/>
            <person name="Gautier V."/>
            <person name="Ament-Velasquez S.L."/>
            <person name="Kruys A."/>
            <person name="Hutchinson M.I."/>
            <person name="Powell A.J."/>
            <person name="Barry K."/>
            <person name="Miller A.N."/>
            <person name="Grigoriev I.V."/>
            <person name="Debuchy R."/>
            <person name="Gladieux P."/>
            <person name="Thoren M.H."/>
            <person name="Johannesson H."/>
        </authorList>
    </citation>
    <scope>NUCLEOTIDE SEQUENCE</scope>
    <source>
        <strain evidence="1">PSN309</strain>
    </source>
</reference>
<accession>A0AAN7AE30</accession>